<proteinExistence type="predicted"/>
<sequence length="132" mass="13811">MDRPVAYILAAGRLAAVDIPVVVDTSVDDNPVADTLAVDNLVVDMTALGILAADCLAAGMSPAVVSVAAVPAADALALEKPAPNMPVALEVSHSLCKSGRSYLYYVRMKNNILLPNNHHHPLPILPFACSRS</sequence>
<accession>A0ABN0Y979</accession>
<protein>
    <submittedName>
        <fullName evidence="1">Uncharacterized protein</fullName>
    </submittedName>
</protein>
<evidence type="ECO:0000313" key="1">
    <source>
        <dbReference type="EMBL" id="GAA0387640.1"/>
    </source>
</evidence>
<dbReference type="Proteomes" id="UP001500340">
    <property type="component" value="Unassembled WGS sequence"/>
</dbReference>
<gene>
    <name evidence="1" type="ORF">GCM10008933_18260</name>
</gene>
<keyword evidence="2" id="KW-1185">Reference proteome</keyword>
<organism evidence="1 2">
    <name type="scientific">Paenibacillus motobuensis</name>
    <dbReference type="NCBI Taxonomy" id="295324"/>
    <lineage>
        <taxon>Bacteria</taxon>
        <taxon>Bacillati</taxon>
        <taxon>Bacillota</taxon>
        <taxon>Bacilli</taxon>
        <taxon>Bacillales</taxon>
        <taxon>Paenibacillaceae</taxon>
        <taxon>Paenibacillus</taxon>
    </lineage>
</organism>
<reference evidence="1 2" key="1">
    <citation type="journal article" date="2019" name="Int. J. Syst. Evol. Microbiol.">
        <title>The Global Catalogue of Microorganisms (GCM) 10K type strain sequencing project: providing services to taxonomists for standard genome sequencing and annotation.</title>
        <authorList>
            <consortium name="The Broad Institute Genomics Platform"/>
            <consortium name="The Broad Institute Genome Sequencing Center for Infectious Disease"/>
            <person name="Wu L."/>
            <person name="Ma J."/>
        </authorList>
    </citation>
    <scope>NUCLEOTIDE SEQUENCE [LARGE SCALE GENOMIC DNA]</scope>
    <source>
        <strain evidence="1 2">JCM 12774</strain>
    </source>
</reference>
<dbReference type="EMBL" id="BAAACX010000008">
    <property type="protein sequence ID" value="GAA0387640.1"/>
    <property type="molecule type" value="Genomic_DNA"/>
</dbReference>
<comment type="caution">
    <text evidence="1">The sequence shown here is derived from an EMBL/GenBank/DDBJ whole genome shotgun (WGS) entry which is preliminary data.</text>
</comment>
<evidence type="ECO:0000313" key="2">
    <source>
        <dbReference type="Proteomes" id="UP001500340"/>
    </source>
</evidence>
<name>A0ABN0Y979_9BACL</name>